<dbReference type="GO" id="GO:0005509">
    <property type="term" value="F:calcium ion binding"/>
    <property type="evidence" value="ECO:0007669"/>
    <property type="project" value="InterPro"/>
</dbReference>
<sequence>MSEITVRKVVFNTQPVIFSWSNDSLATSYCPKPEIEKLFKVLTANDRGDPSRELNAALSPELRAKKVSYQGMGVCEEINTPIAPPVNYPPFLRNPVNHINATVGELLIFRVPKDTFYDPEDLDTFSLNLTLLTADRQEIPSYNWLQFDSKNREFFGIPKKTSRSEYQLVCVDSGGLLVIDSLEVVVYPAPRLPYNVEFSMTIETLYDKFINSASLQKKFVEKLVEIFGDKNASHIHFLPFKQKQHSTVATWYNKSLSVDKCDHERIDRLEAVMKNEELGISNRVHAIMEPDFQVSTIKMLLTSNCKVPKPKYHVPKVEEKLPVDESAQTTSSSDDYLLTFIIPVIVIAIMTFFALLAACILYRRRRTGKMNVLEEGRQSYGNKGIPVIFQEELDEKPEAGTKAPAILKDEKPPLAPPEYSKSGSLKFRDDSEPYHPPPPFARGPDNSKQSRPKPAPTYRKPPPYVPP</sequence>
<keyword evidence="4" id="KW-0597">Phosphoprotein</keyword>
<evidence type="ECO:0000256" key="2">
    <source>
        <dbReference type="ARBA" id="ARBA00004239"/>
    </source>
</evidence>
<dbReference type="GO" id="GO:0005576">
    <property type="term" value="C:extracellular region"/>
    <property type="evidence" value="ECO:0007669"/>
    <property type="project" value="UniProtKB-SubCell"/>
</dbReference>
<keyword evidence="6" id="KW-0539">Nucleus</keyword>
<dbReference type="EMBL" id="JARQZJ010000065">
    <property type="protein sequence ID" value="KAK9880462.1"/>
    <property type="molecule type" value="Genomic_DNA"/>
</dbReference>
<evidence type="ECO:0000256" key="5">
    <source>
        <dbReference type="ARBA" id="ARBA00023018"/>
    </source>
</evidence>
<keyword evidence="15" id="KW-0812">Transmembrane</keyword>
<evidence type="ECO:0000313" key="18">
    <source>
        <dbReference type="Proteomes" id="UP001431783"/>
    </source>
</evidence>
<evidence type="ECO:0000256" key="10">
    <source>
        <dbReference type="ARBA" id="ARBA00026224"/>
    </source>
</evidence>
<dbReference type="InterPro" id="IPR030398">
    <property type="entry name" value="SEA_DG_dom"/>
</dbReference>
<evidence type="ECO:0000256" key="11">
    <source>
        <dbReference type="ARBA" id="ARBA00030092"/>
    </source>
</evidence>
<accession>A0AAW1UIV3</accession>
<evidence type="ECO:0000256" key="3">
    <source>
        <dbReference type="ARBA" id="ARBA00004642"/>
    </source>
</evidence>
<protein>
    <recommendedName>
        <fullName evidence="10">Dystroglycan 1</fullName>
    </recommendedName>
    <alternativeName>
        <fullName evidence="12">Dystroglycan</fullName>
    </alternativeName>
    <alternativeName>
        <fullName evidence="11">Dystrophin-associated glycoprotein 1</fullName>
    </alternativeName>
</protein>
<keyword evidence="5" id="KW-0770">Synapse</keyword>
<dbReference type="Gene3D" id="2.60.40.10">
    <property type="entry name" value="Immunoglobulins"/>
    <property type="match status" value="1"/>
</dbReference>
<dbReference type="PANTHER" id="PTHR21559">
    <property type="entry name" value="DYSTROGLYCAN-RELATED"/>
    <property type="match status" value="1"/>
</dbReference>
<dbReference type="GO" id="GO:0005654">
    <property type="term" value="C:nucleoplasm"/>
    <property type="evidence" value="ECO:0007669"/>
    <property type="project" value="UniProtKB-SubCell"/>
</dbReference>
<evidence type="ECO:0000256" key="6">
    <source>
        <dbReference type="ARBA" id="ARBA00023242"/>
    </source>
</evidence>
<comment type="function">
    <text evidence="9">Transmembrane protein that plays important roles in connecting the extracellular matrix to the cytoskeleton. Acts as a cell adhesion receptor in both muscle and non-muscle tissues. Receptor for both DMD and UTRN and, through these interactions, scaffolds axin to the cytoskeleton. Also functions in cell adhesion-mediated signaling and implicated in cell polarity.</text>
</comment>
<evidence type="ECO:0000256" key="14">
    <source>
        <dbReference type="SAM" id="MobiDB-lite"/>
    </source>
</evidence>
<organism evidence="17 18">
    <name type="scientific">Henosepilachna vigintioctopunctata</name>
    <dbReference type="NCBI Taxonomy" id="420089"/>
    <lineage>
        <taxon>Eukaryota</taxon>
        <taxon>Metazoa</taxon>
        <taxon>Ecdysozoa</taxon>
        <taxon>Arthropoda</taxon>
        <taxon>Hexapoda</taxon>
        <taxon>Insecta</taxon>
        <taxon>Pterygota</taxon>
        <taxon>Neoptera</taxon>
        <taxon>Endopterygota</taxon>
        <taxon>Coleoptera</taxon>
        <taxon>Polyphaga</taxon>
        <taxon>Cucujiformia</taxon>
        <taxon>Coccinelloidea</taxon>
        <taxon>Coccinellidae</taxon>
        <taxon>Epilachninae</taxon>
        <taxon>Epilachnini</taxon>
        <taxon>Henosepilachna</taxon>
    </lineage>
</organism>
<comment type="subcellular location">
    <subcellularLocation>
        <location evidence="1">Cell membrane</location>
        <location evidence="1">Sarcolemma</location>
    </subcellularLocation>
    <subcellularLocation>
        <location evidence="3">Nucleus</location>
        <location evidence="3">Nucleoplasm</location>
    </subcellularLocation>
    <subcellularLocation>
        <location evidence="13">Postsynaptic cell membrane</location>
    </subcellularLocation>
    <subcellularLocation>
        <location evidence="2">Secreted</location>
        <location evidence="2">Extracellular space</location>
    </subcellularLocation>
</comment>
<dbReference type="GO" id="GO:0002009">
    <property type="term" value="P:morphogenesis of an epithelium"/>
    <property type="evidence" value="ECO:0007669"/>
    <property type="project" value="TreeGrafter"/>
</dbReference>
<keyword evidence="7" id="KW-0628">Postsynaptic cell membrane</keyword>
<evidence type="ECO:0000256" key="1">
    <source>
        <dbReference type="ARBA" id="ARBA00004135"/>
    </source>
</evidence>
<dbReference type="GO" id="GO:0021675">
    <property type="term" value="P:nerve development"/>
    <property type="evidence" value="ECO:0007669"/>
    <property type="project" value="TreeGrafter"/>
</dbReference>
<feature type="domain" description="Peptidase S72" evidence="16">
    <location>
        <begin position="193"/>
        <end position="304"/>
    </location>
</feature>
<evidence type="ECO:0000256" key="15">
    <source>
        <dbReference type="SAM" id="Phobius"/>
    </source>
</evidence>
<comment type="caution">
    <text evidence="17">The sequence shown here is derived from an EMBL/GenBank/DDBJ whole genome shotgun (WGS) entry which is preliminary data.</text>
</comment>
<evidence type="ECO:0000256" key="4">
    <source>
        <dbReference type="ARBA" id="ARBA00022553"/>
    </source>
</evidence>
<dbReference type="PROSITE" id="PS51699">
    <property type="entry name" value="SEA_DG"/>
    <property type="match status" value="2"/>
</dbReference>
<dbReference type="PANTHER" id="PTHR21559:SF21">
    <property type="entry name" value="DYSTROGLYCAN 1"/>
    <property type="match status" value="1"/>
</dbReference>
<reference evidence="17 18" key="1">
    <citation type="submission" date="2023-03" db="EMBL/GenBank/DDBJ databases">
        <title>Genome insight into feeding habits of ladybird beetles.</title>
        <authorList>
            <person name="Li H.-S."/>
            <person name="Huang Y.-H."/>
            <person name="Pang H."/>
        </authorList>
    </citation>
    <scope>NUCLEOTIDE SEQUENCE [LARGE SCALE GENOMIC DNA]</scope>
    <source>
        <strain evidence="17">SYSU_2023b</strain>
        <tissue evidence="17">Whole body</tissue>
    </source>
</reference>
<dbReference type="GO" id="GO:0045211">
    <property type="term" value="C:postsynaptic membrane"/>
    <property type="evidence" value="ECO:0007669"/>
    <property type="project" value="UniProtKB-SubCell"/>
</dbReference>
<feature type="transmembrane region" description="Helical" evidence="15">
    <location>
        <begin position="336"/>
        <end position="362"/>
    </location>
</feature>
<dbReference type="AlphaFoldDB" id="A0AAW1UIV3"/>
<feature type="compositionally biased region" description="Pro residues" evidence="14">
    <location>
        <begin position="453"/>
        <end position="467"/>
    </location>
</feature>
<dbReference type="GO" id="GO:0043236">
    <property type="term" value="F:laminin binding"/>
    <property type="evidence" value="ECO:0007669"/>
    <property type="project" value="TreeGrafter"/>
</dbReference>
<feature type="domain" description="Peptidase S72" evidence="16">
    <location>
        <begin position="1"/>
        <end position="74"/>
    </location>
</feature>
<dbReference type="GO" id="GO:0007411">
    <property type="term" value="P:axon guidance"/>
    <property type="evidence" value="ECO:0007669"/>
    <property type="project" value="TreeGrafter"/>
</dbReference>
<dbReference type="InterPro" id="IPR015919">
    <property type="entry name" value="Cadherin-like_sf"/>
</dbReference>
<dbReference type="Pfam" id="PF05454">
    <property type="entry name" value="DAG1"/>
    <property type="match status" value="2"/>
</dbReference>
<evidence type="ECO:0000259" key="16">
    <source>
        <dbReference type="PROSITE" id="PS51699"/>
    </source>
</evidence>
<evidence type="ECO:0000256" key="13">
    <source>
        <dbReference type="ARBA" id="ARBA00034100"/>
    </source>
</evidence>
<evidence type="ECO:0000313" key="17">
    <source>
        <dbReference type="EMBL" id="KAK9880462.1"/>
    </source>
</evidence>
<feature type="region of interest" description="Disordered" evidence="14">
    <location>
        <begin position="403"/>
        <end position="467"/>
    </location>
</feature>
<dbReference type="InterPro" id="IPR006644">
    <property type="entry name" value="Cadg"/>
</dbReference>
<comment type="function">
    <text evidence="8">The dystroglycan complex is involved in a number of processes including laminin and basement membrane assembly, sarcolemmal stability, cell survival, peripheral nerve myelination, nodal structure, cell migration, and epithelial polarization.</text>
</comment>
<keyword evidence="15" id="KW-1133">Transmembrane helix</keyword>
<keyword evidence="15" id="KW-0472">Membrane</keyword>
<proteinExistence type="predicted"/>
<dbReference type="SUPFAM" id="SSF49313">
    <property type="entry name" value="Cadherin-like"/>
    <property type="match status" value="1"/>
</dbReference>
<dbReference type="GO" id="GO:0042383">
    <property type="term" value="C:sarcolemma"/>
    <property type="evidence" value="ECO:0007669"/>
    <property type="project" value="UniProtKB-SubCell"/>
</dbReference>
<dbReference type="Proteomes" id="UP001431783">
    <property type="component" value="Unassembled WGS sequence"/>
</dbReference>
<evidence type="ECO:0000256" key="9">
    <source>
        <dbReference type="ARBA" id="ARBA00024991"/>
    </source>
</evidence>
<evidence type="ECO:0000256" key="7">
    <source>
        <dbReference type="ARBA" id="ARBA00023257"/>
    </source>
</evidence>
<dbReference type="SMART" id="SM00736">
    <property type="entry name" value="CADG"/>
    <property type="match status" value="1"/>
</dbReference>
<dbReference type="InterPro" id="IPR013783">
    <property type="entry name" value="Ig-like_fold"/>
</dbReference>
<evidence type="ECO:0000256" key="8">
    <source>
        <dbReference type="ARBA" id="ARBA00023567"/>
    </source>
</evidence>
<gene>
    <name evidence="17" type="ORF">WA026_011708</name>
</gene>
<dbReference type="GO" id="GO:0016011">
    <property type="term" value="C:dystroglycan complex"/>
    <property type="evidence" value="ECO:0007669"/>
    <property type="project" value="TreeGrafter"/>
</dbReference>
<evidence type="ECO:0000256" key="12">
    <source>
        <dbReference type="ARBA" id="ARBA00031034"/>
    </source>
</evidence>
<name>A0AAW1UIV3_9CUCU</name>
<dbReference type="InterPro" id="IPR008465">
    <property type="entry name" value="DAG1_C"/>
</dbReference>
<keyword evidence="18" id="KW-1185">Reference proteome</keyword>